<keyword evidence="2" id="KW-1185">Reference proteome</keyword>
<accession>A0A1Y1IC91</accession>
<organism evidence="1 2">
    <name type="scientific">Klebsormidium nitens</name>
    <name type="common">Green alga</name>
    <name type="synonym">Ulothrix nitens</name>
    <dbReference type="NCBI Taxonomy" id="105231"/>
    <lineage>
        <taxon>Eukaryota</taxon>
        <taxon>Viridiplantae</taxon>
        <taxon>Streptophyta</taxon>
        <taxon>Klebsormidiophyceae</taxon>
        <taxon>Klebsormidiales</taxon>
        <taxon>Klebsormidiaceae</taxon>
        <taxon>Klebsormidium</taxon>
    </lineage>
</organism>
<reference evidence="1 2" key="1">
    <citation type="journal article" date="2014" name="Nat. Commun.">
        <title>Klebsormidium flaccidum genome reveals primary factors for plant terrestrial adaptation.</title>
        <authorList>
            <person name="Hori K."/>
            <person name="Maruyama F."/>
            <person name="Fujisawa T."/>
            <person name="Togashi T."/>
            <person name="Yamamoto N."/>
            <person name="Seo M."/>
            <person name="Sato S."/>
            <person name="Yamada T."/>
            <person name="Mori H."/>
            <person name="Tajima N."/>
            <person name="Moriyama T."/>
            <person name="Ikeuchi M."/>
            <person name="Watanabe M."/>
            <person name="Wada H."/>
            <person name="Kobayashi K."/>
            <person name="Saito M."/>
            <person name="Masuda T."/>
            <person name="Sasaki-Sekimoto Y."/>
            <person name="Mashiguchi K."/>
            <person name="Awai K."/>
            <person name="Shimojima M."/>
            <person name="Masuda S."/>
            <person name="Iwai M."/>
            <person name="Nobusawa T."/>
            <person name="Narise T."/>
            <person name="Kondo S."/>
            <person name="Saito H."/>
            <person name="Sato R."/>
            <person name="Murakawa M."/>
            <person name="Ihara Y."/>
            <person name="Oshima-Yamada Y."/>
            <person name="Ohtaka K."/>
            <person name="Satoh M."/>
            <person name="Sonobe K."/>
            <person name="Ishii M."/>
            <person name="Ohtani R."/>
            <person name="Kanamori-Sato M."/>
            <person name="Honoki R."/>
            <person name="Miyazaki D."/>
            <person name="Mochizuki H."/>
            <person name="Umetsu J."/>
            <person name="Higashi K."/>
            <person name="Shibata D."/>
            <person name="Kamiya Y."/>
            <person name="Sato N."/>
            <person name="Nakamura Y."/>
            <person name="Tabata S."/>
            <person name="Ida S."/>
            <person name="Kurokawa K."/>
            <person name="Ohta H."/>
        </authorList>
    </citation>
    <scope>NUCLEOTIDE SEQUENCE [LARGE SCALE GENOMIC DNA]</scope>
    <source>
        <strain evidence="1 2">NIES-2285</strain>
    </source>
</reference>
<dbReference type="Proteomes" id="UP000054558">
    <property type="component" value="Unassembled WGS sequence"/>
</dbReference>
<evidence type="ECO:0000313" key="2">
    <source>
        <dbReference type="Proteomes" id="UP000054558"/>
    </source>
</evidence>
<dbReference type="EMBL" id="DF237385">
    <property type="protein sequence ID" value="GAQ88530.1"/>
    <property type="molecule type" value="Genomic_DNA"/>
</dbReference>
<sequence length="347" mass="39161">MRICLPMNKWFCYWDFSFLTVSIERVWWLIGGRDVVEGLLDLLLTGYKVADSVNVGPVDAAGASTGCFFTLHEAMRSGILYYQRHSAKAPRFSLVAPALQLCRVWIRLSPYEFPASGPIDPAHFEHVIAQRESALANVVSRYGNGTVSLREAFGDAAYMNDELKRARMRMLHRKPLVLREAVPFFKTSEKRSGEENPGRHQKAVVKHEVAVAGLATLIDIRGGSCILLCDGANKLPCPHLDVRYVRGDPSGPKEFLFSVYAKRLLTATMLGLKFVQSWYEGVKKQMVLYEKEYRVIYVIIASCDFHDKVKDFVKSQNDLVIVDKNGLASYLPIVGQRSVLLKYEFEA</sequence>
<evidence type="ECO:0000313" key="1">
    <source>
        <dbReference type="EMBL" id="GAQ88530.1"/>
    </source>
</evidence>
<proteinExistence type="predicted"/>
<gene>
    <name evidence="1" type="ORF">KFL_004360120</name>
</gene>
<name>A0A1Y1IC91_KLENI</name>
<dbReference type="AlphaFoldDB" id="A0A1Y1IC91"/>
<protein>
    <submittedName>
        <fullName evidence="1">Uncharacterized protein</fullName>
    </submittedName>
</protein>